<dbReference type="InterPro" id="IPR045087">
    <property type="entry name" value="Cu-oxidase_fam"/>
</dbReference>
<feature type="domain" description="Plastocyanin-like" evidence="20">
    <location>
        <begin position="238"/>
        <end position="340"/>
    </location>
</feature>
<comment type="subcellular location">
    <subcellularLocation>
        <location evidence="4">Periplasm</location>
    </subcellularLocation>
</comment>
<evidence type="ECO:0000256" key="17">
    <source>
        <dbReference type="ARBA" id="ARBA00023063"/>
    </source>
</evidence>
<evidence type="ECO:0000256" key="2">
    <source>
        <dbReference type="ARBA" id="ARBA00001973"/>
    </source>
</evidence>
<keyword evidence="14" id="KW-0274">FAD</keyword>
<comment type="caution">
    <text evidence="22">The sequence shown here is derived from an EMBL/GenBank/DDBJ whole genome shotgun (WGS) entry which is preliminary data.</text>
</comment>
<dbReference type="Pfam" id="PF07732">
    <property type="entry name" value="Cu-oxidase_3"/>
    <property type="match status" value="1"/>
</dbReference>
<evidence type="ECO:0000256" key="14">
    <source>
        <dbReference type="ARBA" id="ARBA00022827"/>
    </source>
</evidence>
<evidence type="ECO:0000256" key="1">
    <source>
        <dbReference type="ARBA" id="ARBA00001960"/>
    </source>
</evidence>
<dbReference type="SUPFAM" id="SSF49503">
    <property type="entry name" value="Cupredoxins"/>
    <property type="match status" value="2"/>
</dbReference>
<evidence type="ECO:0000256" key="15">
    <source>
        <dbReference type="ARBA" id="ARBA00023002"/>
    </source>
</evidence>
<evidence type="ECO:0000256" key="4">
    <source>
        <dbReference type="ARBA" id="ARBA00004418"/>
    </source>
</evidence>
<evidence type="ECO:0000256" key="11">
    <source>
        <dbReference type="ARBA" id="ARBA00022723"/>
    </source>
</evidence>
<comment type="subunit">
    <text evidence="7">Homotrimer.</text>
</comment>
<keyword evidence="16" id="KW-0186">Copper</keyword>
<evidence type="ECO:0000256" key="5">
    <source>
        <dbReference type="ARBA" id="ARBA00005127"/>
    </source>
</evidence>
<dbReference type="EC" id="1.7.2.1" evidence="8"/>
<organism evidence="22 23">
    <name type="scientific">Symbiobacterium terraclitae</name>
    <dbReference type="NCBI Taxonomy" id="557451"/>
    <lineage>
        <taxon>Bacteria</taxon>
        <taxon>Bacillati</taxon>
        <taxon>Bacillota</taxon>
        <taxon>Clostridia</taxon>
        <taxon>Eubacteriales</taxon>
        <taxon>Symbiobacteriaceae</taxon>
        <taxon>Symbiobacterium</taxon>
    </lineage>
</organism>
<gene>
    <name evidence="22" type="ORF">J2Z79_003658</name>
</gene>
<dbReference type="RefSeq" id="WP_209468297.1">
    <property type="nucleotide sequence ID" value="NZ_JAGGLG010000058.1"/>
</dbReference>
<evidence type="ECO:0000256" key="19">
    <source>
        <dbReference type="ARBA" id="ARBA00049340"/>
    </source>
</evidence>
<evidence type="ECO:0000313" key="22">
    <source>
        <dbReference type="EMBL" id="MBP2020202.1"/>
    </source>
</evidence>
<dbReference type="Proteomes" id="UP001519289">
    <property type="component" value="Unassembled WGS sequence"/>
</dbReference>
<comment type="cofactor">
    <cofactor evidence="3">
        <name>FAD</name>
        <dbReference type="ChEBI" id="CHEBI:57692"/>
    </cofactor>
</comment>
<comment type="catalytic activity">
    <reaction evidence="19">
        <text>nitric oxide + Fe(III)-[cytochrome c] + H2O = Fe(II)-[cytochrome c] + nitrite + 2 H(+)</text>
        <dbReference type="Rhea" id="RHEA:15233"/>
        <dbReference type="Rhea" id="RHEA-COMP:10350"/>
        <dbReference type="Rhea" id="RHEA-COMP:14399"/>
        <dbReference type="ChEBI" id="CHEBI:15377"/>
        <dbReference type="ChEBI" id="CHEBI:15378"/>
        <dbReference type="ChEBI" id="CHEBI:16301"/>
        <dbReference type="ChEBI" id="CHEBI:16480"/>
        <dbReference type="ChEBI" id="CHEBI:29033"/>
        <dbReference type="ChEBI" id="CHEBI:29034"/>
        <dbReference type="EC" id="1.7.2.1"/>
    </reaction>
</comment>
<accession>A0ABS4JXE6</accession>
<evidence type="ECO:0000256" key="12">
    <source>
        <dbReference type="ARBA" id="ARBA00022737"/>
    </source>
</evidence>
<evidence type="ECO:0000256" key="16">
    <source>
        <dbReference type="ARBA" id="ARBA00023008"/>
    </source>
</evidence>
<evidence type="ECO:0000256" key="7">
    <source>
        <dbReference type="ARBA" id="ARBA00011233"/>
    </source>
</evidence>
<comment type="cofactor">
    <cofactor evidence="1">
        <name>Cu(+)</name>
        <dbReference type="ChEBI" id="CHEBI:49552"/>
    </cofactor>
</comment>
<feature type="domain" description="Plastocyanin-like" evidence="21">
    <location>
        <begin position="98"/>
        <end position="202"/>
    </location>
</feature>
<keyword evidence="23" id="KW-1185">Reference proteome</keyword>
<dbReference type="CDD" id="cd04208">
    <property type="entry name" value="CuRO_2_CuNIR"/>
    <property type="match status" value="1"/>
</dbReference>
<keyword evidence="10" id="KW-0285">Flavoprotein</keyword>
<dbReference type="PRINTS" id="PR00695">
    <property type="entry name" value="CUNO2RDTASE"/>
</dbReference>
<dbReference type="InterPro" id="IPR001287">
    <property type="entry name" value="NO2-reductase_Cu"/>
</dbReference>
<dbReference type="Pfam" id="PF00394">
    <property type="entry name" value="Cu-oxidase"/>
    <property type="match status" value="1"/>
</dbReference>
<evidence type="ECO:0000256" key="3">
    <source>
        <dbReference type="ARBA" id="ARBA00001974"/>
    </source>
</evidence>
<keyword evidence="17" id="KW-0534">Nitrate assimilation</keyword>
<dbReference type="Gene3D" id="2.60.40.420">
    <property type="entry name" value="Cupredoxins - blue copper proteins"/>
    <property type="match status" value="2"/>
</dbReference>
<dbReference type="InterPro" id="IPR001117">
    <property type="entry name" value="Cu-oxidase_2nd"/>
</dbReference>
<name>A0ABS4JXE6_9FIRM</name>
<keyword evidence="15 22" id="KW-0560">Oxidoreductase</keyword>
<evidence type="ECO:0000313" key="23">
    <source>
        <dbReference type="Proteomes" id="UP001519289"/>
    </source>
</evidence>
<dbReference type="CDD" id="cd11020">
    <property type="entry name" value="CuRO_1_CuNIR"/>
    <property type="match status" value="1"/>
</dbReference>
<comment type="cofactor">
    <cofactor evidence="2">
        <name>Cu(2+)</name>
        <dbReference type="ChEBI" id="CHEBI:29036"/>
    </cofactor>
</comment>
<dbReference type="GO" id="GO:0050421">
    <property type="term" value="F:nitrite reductase (NO-forming) activity"/>
    <property type="evidence" value="ECO:0007669"/>
    <property type="project" value="UniProtKB-EC"/>
</dbReference>
<evidence type="ECO:0000259" key="21">
    <source>
        <dbReference type="Pfam" id="PF07732"/>
    </source>
</evidence>
<evidence type="ECO:0000256" key="9">
    <source>
        <dbReference type="ARBA" id="ARBA00017290"/>
    </source>
</evidence>
<comment type="pathway">
    <text evidence="5">Nitrogen metabolism; nitrate reduction (denitrification); dinitrogen from nitrate: step 2/4.</text>
</comment>
<keyword evidence="12" id="KW-0677">Repeat</keyword>
<dbReference type="InterPro" id="IPR008972">
    <property type="entry name" value="Cupredoxin"/>
</dbReference>
<dbReference type="InterPro" id="IPR011707">
    <property type="entry name" value="Cu-oxidase-like_N"/>
</dbReference>
<dbReference type="PANTHER" id="PTHR11709">
    <property type="entry name" value="MULTI-COPPER OXIDASE"/>
    <property type="match status" value="1"/>
</dbReference>
<reference evidence="22 23" key="1">
    <citation type="submission" date="2021-03" db="EMBL/GenBank/DDBJ databases">
        <title>Genomic Encyclopedia of Type Strains, Phase IV (KMG-IV): sequencing the most valuable type-strain genomes for metagenomic binning, comparative biology and taxonomic classification.</title>
        <authorList>
            <person name="Goeker M."/>
        </authorList>
    </citation>
    <scope>NUCLEOTIDE SEQUENCE [LARGE SCALE GENOMIC DNA]</scope>
    <source>
        <strain evidence="22 23">DSM 27138</strain>
    </source>
</reference>
<evidence type="ECO:0000256" key="13">
    <source>
        <dbReference type="ARBA" id="ARBA00022764"/>
    </source>
</evidence>
<evidence type="ECO:0000256" key="10">
    <source>
        <dbReference type="ARBA" id="ARBA00022630"/>
    </source>
</evidence>
<dbReference type="NCBIfam" id="TIGR02376">
    <property type="entry name" value="Cu_nitrite_red"/>
    <property type="match status" value="1"/>
</dbReference>
<evidence type="ECO:0000259" key="20">
    <source>
        <dbReference type="Pfam" id="PF00394"/>
    </source>
</evidence>
<dbReference type="PANTHER" id="PTHR11709:SF394">
    <property type="entry name" value="FI03373P-RELATED"/>
    <property type="match status" value="1"/>
</dbReference>
<keyword evidence="13" id="KW-0574">Periplasm</keyword>
<proteinExistence type="inferred from homology"/>
<protein>
    <recommendedName>
        <fullName evidence="9">Copper-containing nitrite reductase</fullName>
        <ecNumber evidence="8">1.7.2.1</ecNumber>
    </recommendedName>
    <alternativeName>
        <fullName evidence="18">Cu-NIR</fullName>
    </alternativeName>
</protein>
<evidence type="ECO:0000256" key="6">
    <source>
        <dbReference type="ARBA" id="ARBA00010609"/>
    </source>
</evidence>
<keyword evidence="11" id="KW-0479">Metal-binding</keyword>
<evidence type="ECO:0000256" key="8">
    <source>
        <dbReference type="ARBA" id="ARBA00011882"/>
    </source>
</evidence>
<sequence length="372" mass="39415">MGKRLALVSAVLAIAALIVGTVAFMGNRAGGERIAELAGEVEDLARAVEPPRTFAPAKEGAADIRKAATDLPGPVGRREPAHVKVELETVELDGVLADGTTYTYWTFNGTVPGPFLRVRVGDTVELTLKNHESSMNIHSIDLHAVTGPGGGAASTQVAPGEGKTITFKALNPGLYIYHCASPHIPTHIAQGMYGLILVEPEEGLPPVDREFYVMQGEIYAAGRHTDGGHQPFDGDRMYREQPNYVVFNGAFQALTGDQTMKANVGERIRLYVGNAGPNLASSFHVIGEIFDVVYAEGGTTQERDIGVTLIPAGGATIVEFTAEVPGRYTLVDHSISRAIDKGAVGFIDVEGPLDSSIYHDPAGHPMPGTGGH</sequence>
<evidence type="ECO:0000256" key="18">
    <source>
        <dbReference type="ARBA" id="ARBA00032356"/>
    </source>
</evidence>
<comment type="similarity">
    <text evidence="6">Belongs to the multicopper oxidase family.</text>
</comment>
<dbReference type="EMBL" id="JAGGLG010000058">
    <property type="protein sequence ID" value="MBP2020202.1"/>
    <property type="molecule type" value="Genomic_DNA"/>
</dbReference>